<feature type="transmembrane region" description="Helical" evidence="1">
    <location>
        <begin position="137"/>
        <end position="154"/>
    </location>
</feature>
<name>A0A382D844_9ZZZZ</name>
<feature type="transmembrane region" description="Helical" evidence="1">
    <location>
        <begin position="279"/>
        <end position="297"/>
    </location>
</feature>
<feature type="transmembrane region" description="Helical" evidence="1">
    <location>
        <begin position="309"/>
        <end position="328"/>
    </location>
</feature>
<dbReference type="PANTHER" id="PTHR41710:SF2">
    <property type="entry name" value="GLYCOSYL TRANSFERASE FAMILY 39_83 DOMAIN-CONTAINING PROTEIN"/>
    <property type="match status" value="1"/>
</dbReference>
<evidence type="ECO:0000313" key="3">
    <source>
        <dbReference type="EMBL" id="SVB34618.1"/>
    </source>
</evidence>
<feature type="transmembrane region" description="Helical" evidence="1">
    <location>
        <begin position="6"/>
        <end position="22"/>
    </location>
</feature>
<dbReference type="InterPro" id="IPR038731">
    <property type="entry name" value="RgtA/B/C-like"/>
</dbReference>
<feature type="transmembrane region" description="Helical" evidence="1">
    <location>
        <begin position="217"/>
        <end position="235"/>
    </location>
</feature>
<evidence type="ECO:0000259" key="2">
    <source>
        <dbReference type="Pfam" id="PF13231"/>
    </source>
</evidence>
<protein>
    <recommendedName>
        <fullName evidence="2">Glycosyltransferase RgtA/B/C/D-like domain-containing protein</fullName>
    </recommendedName>
</protein>
<feature type="transmembrane region" description="Helical" evidence="1">
    <location>
        <begin position="111"/>
        <end position="130"/>
    </location>
</feature>
<evidence type="ECO:0000256" key="1">
    <source>
        <dbReference type="SAM" id="Phobius"/>
    </source>
</evidence>
<dbReference type="AlphaFoldDB" id="A0A382D844"/>
<keyword evidence="1" id="KW-1133">Transmembrane helix</keyword>
<dbReference type="EMBL" id="UINC01038109">
    <property type="protein sequence ID" value="SVB34618.1"/>
    <property type="molecule type" value="Genomic_DNA"/>
</dbReference>
<feature type="transmembrane region" description="Helical" evidence="1">
    <location>
        <begin position="334"/>
        <end position="354"/>
    </location>
</feature>
<feature type="transmembrane region" description="Helical" evidence="1">
    <location>
        <begin position="179"/>
        <end position="196"/>
    </location>
</feature>
<feature type="transmembrane region" description="Helical" evidence="1">
    <location>
        <begin position="85"/>
        <end position="105"/>
    </location>
</feature>
<dbReference type="InterPro" id="IPR019962">
    <property type="entry name" value="CHP03663"/>
</dbReference>
<feature type="domain" description="Glycosyltransferase RgtA/B/C/D-like" evidence="2">
    <location>
        <begin position="83"/>
        <end position="196"/>
    </location>
</feature>
<sequence>MSRPIFIVIILLIAVVAAVFRLQDLAERPMHGDEAVNAVKLGETLEGRGYEYDPHEYHGPSLNYLALIPARLGGTRNYVELHESMLRIVPVVFGTLLVLILLPIGDGLGRVASVFVALFTAVSPAMVFYSRYFIHEMLLVCFTAGTIVCGYRYLKRPGIMWASLVGVCLGLMHATKETFVIALGAMGAALCMMLCARWRVVHRVNDIKRLRPAHCTMMLLAAAAVSVTFFSSFFSNAEGVRDSVLAYTNYFDRAGHTSPHVHPWHYYLGLLSLYQFDDGPVFSEWIILVLALVGLGFTARGSFGGGNAVLLRFVALYTVLMTVIYSLIPYKTPWCLLSFYHGIILLAGVGVACLFQLKSEFFRFALGAVLLVGTSHLVWQSNAANNLYNADSRNPYVYAHTGSDIFQIANRVKEMAQAHGDGQDAVVQIFCPHDDYWPLPWYLRGYRVEYGSEVADESKSAPIVLIQPPLEEALMRKLYELPLPGQKELYMHLFDESGRETKMELRPGVEIRGFVAKSLWDRHERARAEADSTTEGLRQ</sequence>
<feature type="transmembrane region" description="Helical" evidence="1">
    <location>
        <begin position="361"/>
        <end position="379"/>
    </location>
</feature>
<proteinExistence type="predicted"/>
<reference evidence="3" key="1">
    <citation type="submission" date="2018-05" db="EMBL/GenBank/DDBJ databases">
        <authorList>
            <person name="Lanie J.A."/>
            <person name="Ng W.-L."/>
            <person name="Kazmierczak K.M."/>
            <person name="Andrzejewski T.M."/>
            <person name="Davidsen T.M."/>
            <person name="Wayne K.J."/>
            <person name="Tettelin H."/>
            <person name="Glass J.I."/>
            <person name="Rusch D."/>
            <person name="Podicherti R."/>
            <person name="Tsui H.-C.T."/>
            <person name="Winkler M.E."/>
        </authorList>
    </citation>
    <scope>NUCLEOTIDE SEQUENCE</scope>
</reference>
<keyword evidence="1" id="KW-0472">Membrane</keyword>
<keyword evidence="1" id="KW-0812">Transmembrane</keyword>
<gene>
    <name evidence="3" type="ORF">METZ01_LOCUS187472</name>
</gene>
<dbReference type="PANTHER" id="PTHR41710">
    <property type="entry name" value="GLYCOSYL TRANSFERASE, FAMILY 39"/>
    <property type="match status" value="1"/>
</dbReference>
<dbReference type="Pfam" id="PF13231">
    <property type="entry name" value="PMT_2"/>
    <property type="match status" value="1"/>
</dbReference>
<organism evidence="3">
    <name type="scientific">marine metagenome</name>
    <dbReference type="NCBI Taxonomy" id="408172"/>
    <lineage>
        <taxon>unclassified sequences</taxon>
        <taxon>metagenomes</taxon>
        <taxon>ecological metagenomes</taxon>
    </lineage>
</organism>
<dbReference type="NCBIfam" id="TIGR03663">
    <property type="entry name" value="flippase activity-associated protein Agl23"/>
    <property type="match status" value="1"/>
</dbReference>
<accession>A0A382D844</accession>